<feature type="coiled-coil region" evidence="1">
    <location>
        <begin position="283"/>
        <end position="310"/>
    </location>
</feature>
<gene>
    <name evidence="3" type="ORF">PoB_001920400</name>
</gene>
<name>A0AAV3ZBH8_9GAST</name>
<evidence type="ECO:0000256" key="2">
    <source>
        <dbReference type="SAM" id="MobiDB-lite"/>
    </source>
</evidence>
<evidence type="ECO:0000313" key="3">
    <source>
        <dbReference type="EMBL" id="GFN92698.1"/>
    </source>
</evidence>
<sequence>MEERAHLQSSHATFTQKLCRICGLRALTKNQQTTNRKPYKCSSHVKAILQLFHIDVNQDKDIHSSSLCDSCYFRLINFERKPATEQTLQSALKIVNLNSNIWCAYDENLSSQQCTLCSHYIRLGRAGRKLKRKKSCFLNQTKESSNSPASPVEVSTPSLSLNTFQVSTQSLSLDTDYSISGLSNTISSPEHVTCHDIEPLETSTPVKKRRRHLFETNPGPSSSLFLETATSPMKSPNPPSTLKTDSSTSPIKDLIHTIQSYYEHQKWIARWGFGMGLHGEQGLELVHSSIKKIENQAQGLRRQEDQLEVVLRSHLTQVSPTLNSLLPRAAKHNK</sequence>
<keyword evidence="4" id="KW-1185">Reference proteome</keyword>
<reference evidence="3 4" key="1">
    <citation type="journal article" date="2021" name="Elife">
        <title>Chloroplast acquisition without the gene transfer in kleptoplastic sea slugs, Plakobranchus ocellatus.</title>
        <authorList>
            <person name="Maeda T."/>
            <person name="Takahashi S."/>
            <person name="Yoshida T."/>
            <person name="Shimamura S."/>
            <person name="Takaki Y."/>
            <person name="Nagai Y."/>
            <person name="Toyoda A."/>
            <person name="Suzuki Y."/>
            <person name="Arimoto A."/>
            <person name="Ishii H."/>
            <person name="Satoh N."/>
            <person name="Nishiyama T."/>
            <person name="Hasebe M."/>
            <person name="Maruyama T."/>
            <person name="Minagawa J."/>
            <person name="Obokata J."/>
            <person name="Shigenobu S."/>
        </authorList>
    </citation>
    <scope>NUCLEOTIDE SEQUENCE [LARGE SCALE GENOMIC DNA]</scope>
</reference>
<protein>
    <recommendedName>
        <fullName evidence="5">ZAD domain-containing protein</fullName>
    </recommendedName>
</protein>
<feature type="region of interest" description="Disordered" evidence="2">
    <location>
        <begin position="214"/>
        <end position="248"/>
    </location>
</feature>
<evidence type="ECO:0008006" key="5">
    <source>
        <dbReference type="Google" id="ProtNLM"/>
    </source>
</evidence>
<evidence type="ECO:0000256" key="1">
    <source>
        <dbReference type="SAM" id="Coils"/>
    </source>
</evidence>
<dbReference type="AlphaFoldDB" id="A0AAV3ZBH8"/>
<feature type="compositionally biased region" description="Polar residues" evidence="2">
    <location>
        <begin position="218"/>
        <end position="248"/>
    </location>
</feature>
<accession>A0AAV3ZBH8</accession>
<evidence type="ECO:0000313" key="4">
    <source>
        <dbReference type="Proteomes" id="UP000735302"/>
    </source>
</evidence>
<dbReference type="Proteomes" id="UP000735302">
    <property type="component" value="Unassembled WGS sequence"/>
</dbReference>
<comment type="caution">
    <text evidence="3">The sequence shown here is derived from an EMBL/GenBank/DDBJ whole genome shotgun (WGS) entry which is preliminary data.</text>
</comment>
<keyword evidence="1" id="KW-0175">Coiled coil</keyword>
<proteinExistence type="predicted"/>
<organism evidence="3 4">
    <name type="scientific">Plakobranchus ocellatus</name>
    <dbReference type="NCBI Taxonomy" id="259542"/>
    <lineage>
        <taxon>Eukaryota</taxon>
        <taxon>Metazoa</taxon>
        <taxon>Spiralia</taxon>
        <taxon>Lophotrochozoa</taxon>
        <taxon>Mollusca</taxon>
        <taxon>Gastropoda</taxon>
        <taxon>Heterobranchia</taxon>
        <taxon>Euthyneura</taxon>
        <taxon>Panpulmonata</taxon>
        <taxon>Sacoglossa</taxon>
        <taxon>Placobranchoidea</taxon>
        <taxon>Plakobranchidae</taxon>
        <taxon>Plakobranchus</taxon>
    </lineage>
</organism>
<dbReference type="EMBL" id="BLXT01002287">
    <property type="protein sequence ID" value="GFN92698.1"/>
    <property type="molecule type" value="Genomic_DNA"/>
</dbReference>